<name>A0A382YML3_9ZZZZ</name>
<proteinExistence type="predicted"/>
<evidence type="ECO:0000256" key="1">
    <source>
        <dbReference type="SAM" id="Coils"/>
    </source>
</evidence>
<organism evidence="2">
    <name type="scientific">marine metagenome</name>
    <dbReference type="NCBI Taxonomy" id="408172"/>
    <lineage>
        <taxon>unclassified sequences</taxon>
        <taxon>metagenomes</taxon>
        <taxon>ecological metagenomes</taxon>
    </lineage>
</organism>
<dbReference type="EMBL" id="UINC01176884">
    <property type="protein sequence ID" value="SVD84229.1"/>
    <property type="molecule type" value="Genomic_DNA"/>
</dbReference>
<dbReference type="AlphaFoldDB" id="A0A382YML3"/>
<gene>
    <name evidence="2" type="ORF">METZ01_LOCUS437083</name>
</gene>
<evidence type="ECO:0000313" key="2">
    <source>
        <dbReference type="EMBL" id="SVD84229.1"/>
    </source>
</evidence>
<reference evidence="2" key="1">
    <citation type="submission" date="2018-05" db="EMBL/GenBank/DDBJ databases">
        <authorList>
            <person name="Lanie J.A."/>
            <person name="Ng W.-L."/>
            <person name="Kazmierczak K.M."/>
            <person name="Andrzejewski T.M."/>
            <person name="Davidsen T.M."/>
            <person name="Wayne K.J."/>
            <person name="Tettelin H."/>
            <person name="Glass J.I."/>
            <person name="Rusch D."/>
            <person name="Podicherti R."/>
            <person name="Tsui H.-C.T."/>
            <person name="Winkler M.E."/>
        </authorList>
    </citation>
    <scope>NUCLEOTIDE SEQUENCE</scope>
</reference>
<protein>
    <submittedName>
        <fullName evidence="2">Uncharacterized protein</fullName>
    </submittedName>
</protein>
<sequence>MSFNMDNKAMKLLRSLLEKKLQELDKQLENSGTEFNTDDFKILLGKHALAEELIHEVQRVAP</sequence>
<keyword evidence="1" id="KW-0175">Coiled coil</keyword>
<accession>A0A382YML3</accession>
<feature type="coiled-coil region" evidence="1">
    <location>
        <begin position="7"/>
        <end position="34"/>
    </location>
</feature>